<evidence type="ECO:0000313" key="7">
    <source>
        <dbReference type="Proteomes" id="UP001333710"/>
    </source>
</evidence>
<dbReference type="RefSeq" id="WP_338294418.1">
    <property type="nucleotide sequence ID" value="NZ_AP027272.1"/>
</dbReference>
<evidence type="ECO:0000256" key="3">
    <source>
        <dbReference type="ARBA" id="ARBA00023163"/>
    </source>
</evidence>
<dbReference type="GO" id="GO:0003700">
    <property type="term" value="F:DNA-binding transcription factor activity"/>
    <property type="evidence" value="ECO:0007669"/>
    <property type="project" value="InterPro"/>
</dbReference>
<dbReference type="InterPro" id="IPR018062">
    <property type="entry name" value="HTH_AraC-typ_CS"/>
</dbReference>
<dbReference type="PROSITE" id="PS01124">
    <property type="entry name" value="HTH_ARAC_FAMILY_2"/>
    <property type="match status" value="1"/>
</dbReference>
<dbReference type="Pfam" id="PF12833">
    <property type="entry name" value="HTH_18"/>
    <property type="match status" value="1"/>
</dbReference>
<keyword evidence="7" id="KW-1185">Reference proteome</keyword>
<keyword evidence="4" id="KW-1133">Transmembrane helix</keyword>
<feature type="transmembrane region" description="Helical" evidence="4">
    <location>
        <begin position="27"/>
        <end position="48"/>
    </location>
</feature>
<evidence type="ECO:0000256" key="1">
    <source>
        <dbReference type="ARBA" id="ARBA00023015"/>
    </source>
</evidence>
<dbReference type="Gene3D" id="1.10.10.60">
    <property type="entry name" value="Homeodomain-like"/>
    <property type="match status" value="1"/>
</dbReference>
<feature type="transmembrane region" description="Helical" evidence="4">
    <location>
        <begin position="124"/>
        <end position="145"/>
    </location>
</feature>
<evidence type="ECO:0000256" key="2">
    <source>
        <dbReference type="ARBA" id="ARBA00023125"/>
    </source>
</evidence>
<feature type="domain" description="HTH araC/xylS-type" evidence="5">
    <location>
        <begin position="205"/>
        <end position="309"/>
    </location>
</feature>
<evidence type="ECO:0000256" key="4">
    <source>
        <dbReference type="SAM" id="Phobius"/>
    </source>
</evidence>
<dbReference type="SMART" id="SM00342">
    <property type="entry name" value="HTH_ARAC"/>
    <property type="match status" value="1"/>
</dbReference>
<evidence type="ECO:0000259" key="5">
    <source>
        <dbReference type="PROSITE" id="PS01124"/>
    </source>
</evidence>
<feature type="transmembrane region" description="Helical" evidence="4">
    <location>
        <begin position="151"/>
        <end position="169"/>
    </location>
</feature>
<keyword evidence="1" id="KW-0805">Transcription regulation</keyword>
<dbReference type="InterPro" id="IPR009057">
    <property type="entry name" value="Homeodomain-like_sf"/>
</dbReference>
<evidence type="ECO:0000313" key="6">
    <source>
        <dbReference type="EMBL" id="BDX08346.1"/>
    </source>
</evidence>
<protein>
    <recommendedName>
        <fullName evidence="5">HTH araC/xylS-type domain-containing protein</fullName>
    </recommendedName>
</protein>
<proteinExistence type="predicted"/>
<accession>A0AA48HKY8</accession>
<keyword evidence="2" id="KW-0238">DNA-binding</keyword>
<keyword evidence="3" id="KW-0804">Transcription</keyword>
<organism evidence="6 7">
    <name type="scientific">Planctobacterium marinum</name>
    <dbReference type="NCBI Taxonomy" id="1631968"/>
    <lineage>
        <taxon>Bacteria</taxon>
        <taxon>Pseudomonadati</taxon>
        <taxon>Pseudomonadota</taxon>
        <taxon>Gammaproteobacteria</taxon>
        <taxon>Alteromonadales</taxon>
        <taxon>Alteromonadaceae</taxon>
        <taxon>Planctobacterium</taxon>
    </lineage>
</organism>
<gene>
    <name evidence="6" type="ORF">MACH26_38670</name>
</gene>
<dbReference type="InterPro" id="IPR018060">
    <property type="entry name" value="HTH_AraC"/>
</dbReference>
<dbReference type="Proteomes" id="UP001333710">
    <property type="component" value="Chromosome"/>
</dbReference>
<feature type="transmembrane region" description="Helical" evidence="4">
    <location>
        <begin position="94"/>
        <end position="112"/>
    </location>
</feature>
<keyword evidence="4" id="KW-0472">Membrane</keyword>
<name>A0AA48HKY8_9ALTE</name>
<reference evidence="6" key="1">
    <citation type="submission" date="2023-01" db="EMBL/GenBank/DDBJ databases">
        <title>Complete genome sequence of Planctobacterium marinum strain Dej080120_11.</title>
        <authorList>
            <person name="Ueki S."/>
            <person name="Maruyama F."/>
        </authorList>
    </citation>
    <scope>NUCLEOTIDE SEQUENCE</scope>
    <source>
        <strain evidence="6">Dej080120_11</strain>
    </source>
</reference>
<dbReference type="PANTHER" id="PTHR43280:SF29">
    <property type="entry name" value="ARAC-FAMILY TRANSCRIPTIONAL REGULATOR"/>
    <property type="match status" value="1"/>
</dbReference>
<dbReference type="PANTHER" id="PTHR43280">
    <property type="entry name" value="ARAC-FAMILY TRANSCRIPTIONAL REGULATOR"/>
    <property type="match status" value="1"/>
</dbReference>
<dbReference type="PROSITE" id="PS00041">
    <property type="entry name" value="HTH_ARAC_FAMILY_1"/>
    <property type="match status" value="1"/>
</dbReference>
<dbReference type="AlphaFoldDB" id="A0AA48HKY8"/>
<dbReference type="SUPFAM" id="SSF46689">
    <property type="entry name" value="Homeodomain-like"/>
    <property type="match status" value="1"/>
</dbReference>
<sequence length="310" mass="35927">MSRPLLICSIIAYLALTAPIANEHYGWLRPPLLLFTDLTSYALLNYYWLSTRGVTLWSVLPKLLKTLTILWFFSLVILFFGYAGKAMLHDINHMVGFGLLLVILIDSVFHYSDDLVERRRLMRRLMMIGISFYMLLLTMIELLFNQLKDDPYFSFGNALLAFILVCIYARPSLSIEANTEPEAQRESREKTSEQRSENIKMAELTRLKQLMDSGFYTEHNLSIGKLARELKLPEHRVRQLINNHLGYDNFSHFINSYRIPAVCKKLRDPARTKEPILTLALETGFNSIASFNRSFKKEKGVTASEFRNRI</sequence>
<dbReference type="KEGG" id="pmaw:MACH26_38670"/>
<dbReference type="GO" id="GO:0043565">
    <property type="term" value="F:sequence-specific DNA binding"/>
    <property type="evidence" value="ECO:0007669"/>
    <property type="project" value="InterPro"/>
</dbReference>
<keyword evidence="4" id="KW-0812">Transmembrane</keyword>
<dbReference type="EMBL" id="AP027272">
    <property type="protein sequence ID" value="BDX08346.1"/>
    <property type="molecule type" value="Genomic_DNA"/>
</dbReference>